<gene>
    <name evidence="2" type="ORF">PM006_02275</name>
</gene>
<dbReference type="PROSITE" id="PS51257">
    <property type="entry name" value="PROKAR_LIPOPROTEIN"/>
    <property type="match status" value="1"/>
</dbReference>
<dbReference type="Pfam" id="PF20251">
    <property type="entry name" value="Big_14"/>
    <property type="match status" value="1"/>
</dbReference>
<dbReference type="EMBL" id="JAQLGM010000003">
    <property type="protein sequence ID" value="MDB1999023.1"/>
    <property type="molecule type" value="Genomic_DNA"/>
</dbReference>
<proteinExistence type="predicted"/>
<organism evidence="2 3">
    <name type="scientific">Clostridium symbiosum</name>
    <name type="common">Bacteroides symbiosus</name>
    <dbReference type="NCBI Taxonomy" id="1512"/>
    <lineage>
        <taxon>Bacteria</taxon>
        <taxon>Bacillati</taxon>
        <taxon>Bacillota</taxon>
        <taxon>Clostridia</taxon>
        <taxon>Lachnospirales</taxon>
        <taxon>Lachnospiraceae</taxon>
        <taxon>Otoolea</taxon>
    </lineage>
</organism>
<name>A0AAW6AP29_CLOSY</name>
<evidence type="ECO:0000259" key="1">
    <source>
        <dbReference type="Pfam" id="PF20251"/>
    </source>
</evidence>
<dbReference type="AlphaFoldDB" id="A0AAW6AP29"/>
<dbReference type="InterPro" id="IPR046878">
    <property type="entry name" value="Big_14"/>
</dbReference>
<evidence type="ECO:0000313" key="3">
    <source>
        <dbReference type="Proteomes" id="UP001300871"/>
    </source>
</evidence>
<dbReference type="Proteomes" id="UP001300871">
    <property type="component" value="Unassembled WGS sequence"/>
</dbReference>
<accession>A0AAW6AP29</accession>
<comment type="caution">
    <text evidence="2">The sequence shown here is derived from an EMBL/GenBank/DDBJ whole genome shotgun (WGS) entry which is preliminary data.</text>
</comment>
<reference evidence="2" key="1">
    <citation type="submission" date="2023-01" db="EMBL/GenBank/DDBJ databases">
        <title>Human gut microbiome strain richness.</title>
        <authorList>
            <person name="Chen-Liaw A."/>
        </authorList>
    </citation>
    <scope>NUCLEOTIDE SEQUENCE</scope>
    <source>
        <strain evidence="2">B1_m1001713B170214d0_201011</strain>
    </source>
</reference>
<evidence type="ECO:0000313" key="2">
    <source>
        <dbReference type="EMBL" id="MDB1999023.1"/>
    </source>
</evidence>
<feature type="domain" description="Bacterial Ig-like" evidence="1">
    <location>
        <begin position="46"/>
        <end position="139"/>
    </location>
</feature>
<dbReference type="RefSeq" id="WP_272120791.1">
    <property type="nucleotide sequence ID" value="NZ_JAQLGH010000003.1"/>
</dbReference>
<sequence>MKKIAILALACILALAFSGCGYSGNEYYPWSLTKSSMDIKNDTDAISIRFSDGSLTSTGAQLTVCNNSDSEIDFGSEYSIQLYKDNSWYDIDAGAVDWTGELFTVSAGDQYEAEIDWTAIYGELPVGKYRIVKKYSQLEQTCFAVAEFEIS</sequence>
<protein>
    <recommendedName>
        <fullName evidence="1">Bacterial Ig-like domain-containing protein</fullName>
    </recommendedName>
</protein>